<feature type="domain" description="Lipid/polyisoprenoid-binding YceI-like" evidence="2">
    <location>
        <begin position="39"/>
        <end position="203"/>
    </location>
</feature>
<comment type="caution">
    <text evidence="3">The sequence shown here is derived from an EMBL/GenBank/DDBJ whole genome shotgun (WGS) entry which is preliminary data.</text>
</comment>
<dbReference type="PANTHER" id="PTHR34406">
    <property type="entry name" value="PROTEIN YCEI"/>
    <property type="match status" value="1"/>
</dbReference>
<dbReference type="SMART" id="SM00867">
    <property type="entry name" value="YceI"/>
    <property type="match status" value="1"/>
</dbReference>
<keyword evidence="4" id="KW-1185">Reference proteome</keyword>
<evidence type="ECO:0000256" key="1">
    <source>
        <dbReference type="SAM" id="SignalP"/>
    </source>
</evidence>
<evidence type="ECO:0000259" key="2">
    <source>
        <dbReference type="SMART" id="SM00867"/>
    </source>
</evidence>
<reference evidence="3 4" key="1">
    <citation type="submission" date="2021-07" db="EMBL/GenBank/DDBJ databases">
        <title>Stakelama flava sp. nov., a novel endophytic bacterium isolated from branch of Kandelia candel.</title>
        <authorList>
            <person name="Tuo L."/>
        </authorList>
    </citation>
    <scope>NUCLEOTIDE SEQUENCE [LARGE SCALE GENOMIC DNA]</scope>
    <source>
        <strain evidence="3 4">CBK3Z-3</strain>
    </source>
</reference>
<gene>
    <name evidence="3" type="ORF">KY084_01730</name>
</gene>
<dbReference type="PANTHER" id="PTHR34406:SF1">
    <property type="entry name" value="PROTEIN YCEI"/>
    <property type="match status" value="1"/>
</dbReference>
<keyword evidence="1" id="KW-0732">Signal</keyword>
<organism evidence="3 4">
    <name type="scientific">Stakelama flava</name>
    <dbReference type="NCBI Taxonomy" id="2860338"/>
    <lineage>
        <taxon>Bacteria</taxon>
        <taxon>Pseudomonadati</taxon>
        <taxon>Pseudomonadota</taxon>
        <taxon>Alphaproteobacteria</taxon>
        <taxon>Sphingomonadales</taxon>
        <taxon>Sphingomonadaceae</taxon>
        <taxon>Stakelama</taxon>
    </lineage>
</organism>
<proteinExistence type="predicted"/>
<name>A0ABS6XJF9_9SPHN</name>
<feature type="chain" id="PRO_5046504312" evidence="1">
    <location>
        <begin position="20"/>
        <end position="205"/>
    </location>
</feature>
<evidence type="ECO:0000313" key="4">
    <source>
        <dbReference type="Proteomes" id="UP001197214"/>
    </source>
</evidence>
<dbReference type="Proteomes" id="UP001197214">
    <property type="component" value="Unassembled WGS sequence"/>
</dbReference>
<accession>A0ABS6XJF9</accession>
<feature type="signal peptide" evidence="1">
    <location>
        <begin position="1"/>
        <end position="19"/>
    </location>
</feature>
<evidence type="ECO:0000313" key="3">
    <source>
        <dbReference type="EMBL" id="MBW4329595.1"/>
    </source>
</evidence>
<dbReference type="RefSeq" id="WP_219236685.1">
    <property type="nucleotide sequence ID" value="NZ_JAHWZX010000001.1"/>
</dbReference>
<protein>
    <submittedName>
        <fullName evidence="3">YceI family protein</fullName>
    </submittedName>
</protein>
<dbReference type="InterPro" id="IPR007372">
    <property type="entry name" value="Lipid/polyisoprenoid-bd_YceI"/>
</dbReference>
<dbReference type="Pfam" id="PF04264">
    <property type="entry name" value="YceI"/>
    <property type="match status" value="1"/>
</dbReference>
<dbReference type="EMBL" id="JAHWZX010000001">
    <property type="protein sequence ID" value="MBW4329595.1"/>
    <property type="molecule type" value="Genomic_DNA"/>
</dbReference>
<sequence length="205" mass="21524">MRRTLLALTLALTAAPALAQTMPTELSGKGSAADIAAGAYTVEPGHTQVDFTISHMGISPFSGTLSGASGSMTIDPANLSATKLDVTIPLASIQTTSDKLTGELKSADWFDAEQYPTAKFHATKVEKTGAATARITGDLTLHGVTKPITIAAKFYGAAMNPMSKKASLGFTGRAMIQRSQFGIDKYVPLVSDETMLTIHAAFEKQ</sequence>